<keyword evidence="2" id="KW-1185">Reference proteome</keyword>
<dbReference type="Proteomes" id="UP000220133">
    <property type="component" value="Chromosome"/>
</dbReference>
<reference evidence="1 2" key="1">
    <citation type="submission" date="2017-10" db="EMBL/GenBank/DDBJ databases">
        <title>Paenichitinophaga pekingensis gen. nov., sp. nov., isolated from activated sludge.</title>
        <authorList>
            <person name="Jin D."/>
            <person name="Kong X."/>
            <person name="Deng Y."/>
            <person name="Bai Z."/>
        </authorList>
    </citation>
    <scope>NUCLEOTIDE SEQUENCE [LARGE SCALE GENOMIC DNA]</scope>
    <source>
        <strain evidence="1 2">13</strain>
    </source>
</reference>
<protein>
    <submittedName>
        <fullName evidence="1">Uncharacterized protein</fullName>
    </submittedName>
</protein>
<dbReference type="AlphaFoldDB" id="A0A291QZT2"/>
<dbReference type="EMBL" id="CP023777">
    <property type="protein sequence ID" value="ATL49421.1"/>
    <property type="molecule type" value="Genomic_DNA"/>
</dbReference>
<name>A0A291QZT2_9BACT</name>
<proteinExistence type="predicted"/>
<organism evidence="1 2">
    <name type="scientific">Chitinophaga caeni</name>
    <dbReference type="NCBI Taxonomy" id="2029983"/>
    <lineage>
        <taxon>Bacteria</taxon>
        <taxon>Pseudomonadati</taxon>
        <taxon>Bacteroidota</taxon>
        <taxon>Chitinophagia</taxon>
        <taxon>Chitinophagales</taxon>
        <taxon>Chitinophagaceae</taxon>
        <taxon>Chitinophaga</taxon>
    </lineage>
</organism>
<gene>
    <name evidence="1" type="ORF">COR50_20815</name>
</gene>
<sequence>MVGIYKTNINTKENKRLVIESLSTHFQLDNCSIDMEDIDKVLRVVATKEFDEGRILSFVKQLGFDCQPL</sequence>
<dbReference type="RefSeq" id="WP_098195788.1">
    <property type="nucleotide sequence ID" value="NZ_CP023777.1"/>
</dbReference>
<evidence type="ECO:0000313" key="2">
    <source>
        <dbReference type="Proteomes" id="UP000220133"/>
    </source>
</evidence>
<evidence type="ECO:0000313" key="1">
    <source>
        <dbReference type="EMBL" id="ATL49421.1"/>
    </source>
</evidence>
<dbReference type="KEGG" id="cbae:COR50_20815"/>
<dbReference type="OrthoDB" id="1036397at2"/>
<accession>A0A291QZT2</accession>